<keyword evidence="1" id="KW-1133">Transmembrane helix</keyword>
<dbReference type="PANTHER" id="PTHR30590:SF2">
    <property type="entry name" value="INNER MEMBRANE PROTEIN"/>
    <property type="match status" value="1"/>
</dbReference>
<dbReference type="PANTHER" id="PTHR30590">
    <property type="entry name" value="INNER MEMBRANE PROTEIN"/>
    <property type="match status" value="1"/>
</dbReference>
<comment type="caution">
    <text evidence="3">The sequence shown here is derived from an EMBL/GenBank/DDBJ whole genome shotgun (WGS) entry which is preliminary data.</text>
</comment>
<accession>A0ABV3PBG5</accession>
<proteinExistence type="predicted"/>
<sequence length="381" mass="39926">MHLATPRNAGLDVARGLAVLGTFATNVWVFTHPDGLLGSVLEPLDAGLGPALAQVLPLGKSLALLSLLFGIGLELQHRSAVRRGIPWGRAHRARALVLLAEATVHFLLVAEFDVLMGYAVALLVAGPVLAWPDRRRRRLVVVLLTVHAVALTALVLVLGRAVGGGGTGVGAGLDTPYADGSFLDLVVFRLQNLLVFRAEPVGLLLLSVASFLLGAGLVRAGLLDPGAVRLRRRLVVLGVVGLVAEGVLLVACGGYAVLATRYGTAVLVALGVLALVLQAQDRRASQGPRWLGRRLAEVGRCALSCYVLQNLLASALCYGWGLGWAATTADRPRLTLLVYALVATVVLAVAHLLARTGRRGPLEAAGARVQQRFLPRPVAAG</sequence>
<feature type="transmembrane region" description="Helical" evidence="1">
    <location>
        <begin position="12"/>
        <end position="31"/>
    </location>
</feature>
<feature type="transmembrane region" description="Helical" evidence="1">
    <location>
        <begin position="51"/>
        <end position="73"/>
    </location>
</feature>
<feature type="transmembrane region" description="Helical" evidence="1">
    <location>
        <begin position="334"/>
        <end position="354"/>
    </location>
</feature>
<evidence type="ECO:0000259" key="2">
    <source>
        <dbReference type="Pfam" id="PF04235"/>
    </source>
</evidence>
<feature type="transmembrane region" description="Helical" evidence="1">
    <location>
        <begin position="234"/>
        <end position="256"/>
    </location>
</feature>
<dbReference type="Pfam" id="PF04235">
    <property type="entry name" value="DUF418"/>
    <property type="match status" value="1"/>
</dbReference>
<feature type="transmembrane region" description="Helical" evidence="1">
    <location>
        <begin position="93"/>
        <end position="109"/>
    </location>
</feature>
<feature type="transmembrane region" description="Helical" evidence="1">
    <location>
        <begin position="262"/>
        <end position="280"/>
    </location>
</feature>
<dbReference type="InterPro" id="IPR052529">
    <property type="entry name" value="Bact_Transport_Assoc"/>
</dbReference>
<protein>
    <submittedName>
        <fullName evidence="3">DUF418 domain-containing protein</fullName>
    </submittedName>
</protein>
<evidence type="ECO:0000256" key="1">
    <source>
        <dbReference type="SAM" id="Phobius"/>
    </source>
</evidence>
<feature type="transmembrane region" description="Helical" evidence="1">
    <location>
        <begin position="201"/>
        <end position="222"/>
    </location>
</feature>
<gene>
    <name evidence="3" type="ORF">AB1207_19595</name>
</gene>
<name>A0ABV3PBG5_9ACTN</name>
<feature type="transmembrane region" description="Helical" evidence="1">
    <location>
        <begin position="115"/>
        <end position="132"/>
    </location>
</feature>
<keyword evidence="1" id="KW-0472">Membrane</keyword>
<feature type="transmembrane region" description="Helical" evidence="1">
    <location>
        <begin position="139"/>
        <end position="159"/>
    </location>
</feature>
<dbReference type="Proteomes" id="UP001555826">
    <property type="component" value="Unassembled WGS sequence"/>
</dbReference>
<dbReference type="EMBL" id="JBFNQN010000014">
    <property type="protein sequence ID" value="MEW9266960.1"/>
    <property type="molecule type" value="Genomic_DNA"/>
</dbReference>
<keyword evidence="1" id="KW-0812">Transmembrane</keyword>
<feature type="domain" description="DUF418" evidence="2">
    <location>
        <begin position="228"/>
        <end position="364"/>
    </location>
</feature>
<evidence type="ECO:0000313" key="3">
    <source>
        <dbReference type="EMBL" id="MEW9266960.1"/>
    </source>
</evidence>
<feature type="transmembrane region" description="Helical" evidence="1">
    <location>
        <begin position="301"/>
        <end position="322"/>
    </location>
</feature>
<dbReference type="RefSeq" id="WP_367640099.1">
    <property type="nucleotide sequence ID" value="NZ_JBFNQN010000014.1"/>
</dbReference>
<reference evidence="3 4" key="1">
    <citation type="submission" date="2024-07" db="EMBL/GenBank/DDBJ databases">
        <authorList>
            <person name="Thanompreechachai J."/>
            <person name="Duangmal K."/>
        </authorList>
    </citation>
    <scope>NUCLEOTIDE SEQUENCE [LARGE SCALE GENOMIC DNA]</scope>
    <source>
        <strain evidence="3 4">KCTC 19886</strain>
    </source>
</reference>
<organism evidence="3 4">
    <name type="scientific">Kineococcus endophyticus</name>
    <dbReference type="NCBI Taxonomy" id="1181883"/>
    <lineage>
        <taxon>Bacteria</taxon>
        <taxon>Bacillati</taxon>
        <taxon>Actinomycetota</taxon>
        <taxon>Actinomycetes</taxon>
        <taxon>Kineosporiales</taxon>
        <taxon>Kineosporiaceae</taxon>
        <taxon>Kineococcus</taxon>
    </lineage>
</organism>
<keyword evidence="4" id="KW-1185">Reference proteome</keyword>
<evidence type="ECO:0000313" key="4">
    <source>
        <dbReference type="Proteomes" id="UP001555826"/>
    </source>
</evidence>
<dbReference type="InterPro" id="IPR007349">
    <property type="entry name" value="DUF418"/>
</dbReference>